<evidence type="ECO:0000256" key="1">
    <source>
        <dbReference type="ARBA" id="ARBA00001946"/>
    </source>
</evidence>
<dbReference type="HAMAP" id="MF_00265">
    <property type="entry name" value="VapC_Nob1"/>
    <property type="match status" value="1"/>
</dbReference>
<dbReference type="Pfam" id="PF01850">
    <property type="entry name" value="PIN"/>
    <property type="match status" value="1"/>
</dbReference>
<dbReference type="InterPro" id="IPR002716">
    <property type="entry name" value="PIN_dom"/>
</dbReference>
<comment type="similarity">
    <text evidence="7 8">Belongs to the PINc/VapC protein family.</text>
</comment>
<keyword evidence="4 8" id="KW-0479">Metal-binding</keyword>
<dbReference type="Proteomes" id="UP000231501">
    <property type="component" value="Unassembled WGS sequence"/>
</dbReference>
<evidence type="ECO:0000313" key="10">
    <source>
        <dbReference type="EMBL" id="PIM54193.1"/>
    </source>
</evidence>
<dbReference type="Gene3D" id="3.40.50.1010">
    <property type="entry name" value="5'-nuclease"/>
    <property type="match status" value="1"/>
</dbReference>
<dbReference type="SUPFAM" id="SSF88723">
    <property type="entry name" value="PIN domain-like"/>
    <property type="match status" value="1"/>
</dbReference>
<evidence type="ECO:0000256" key="5">
    <source>
        <dbReference type="ARBA" id="ARBA00022801"/>
    </source>
</evidence>
<keyword evidence="6 8" id="KW-0460">Magnesium</keyword>
<comment type="cofactor">
    <cofactor evidence="1 8">
        <name>Mg(2+)</name>
        <dbReference type="ChEBI" id="CHEBI:18420"/>
    </cofactor>
</comment>
<evidence type="ECO:0000256" key="8">
    <source>
        <dbReference type="HAMAP-Rule" id="MF_00265"/>
    </source>
</evidence>
<keyword evidence="3 8" id="KW-0540">Nuclease</keyword>
<sequence>MRAKAARPAPICRRTTASRCAAASADSTIGRTVLKSSASDARGSKPGRRSMAPVEPLYMLDTNILSYMMDPRARLQRVYCEERFAALRGRVAISVIVQAEVFAGLQKNPSPGKALRLRELMRGIRVEYLGPDVGFSDRFACIKASLERRGHPKEQFDMAIAAHAMALGATLVSDDKALSHIEGLKLEAWGVAEFANRRRGVTEPAAAYLPRRGLPGPGLDWPPAAWMTSARAAPYATAHAH</sequence>
<keyword evidence="8" id="KW-0800">Toxin</keyword>
<evidence type="ECO:0000256" key="2">
    <source>
        <dbReference type="ARBA" id="ARBA00022649"/>
    </source>
</evidence>
<evidence type="ECO:0000259" key="9">
    <source>
        <dbReference type="Pfam" id="PF01850"/>
    </source>
</evidence>
<evidence type="ECO:0000256" key="3">
    <source>
        <dbReference type="ARBA" id="ARBA00022722"/>
    </source>
</evidence>
<dbReference type="GO" id="GO:0004540">
    <property type="term" value="F:RNA nuclease activity"/>
    <property type="evidence" value="ECO:0007669"/>
    <property type="project" value="InterPro"/>
</dbReference>
<comment type="caution">
    <text evidence="10">The sequence shown here is derived from an EMBL/GenBank/DDBJ whole genome shotgun (WGS) entry which is preliminary data.</text>
</comment>
<dbReference type="GO" id="GO:0090729">
    <property type="term" value="F:toxin activity"/>
    <property type="evidence" value="ECO:0007669"/>
    <property type="project" value="UniProtKB-KW"/>
</dbReference>
<organism evidence="10 11">
    <name type="scientific">Roseateles chitinivorans</name>
    <dbReference type="NCBI Taxonomy" id="2917965"/>
    <lineage>
        <taxon>Bacteria</taxon>
        <taxon>Pseudomonadati</taxon>
        <taxon>Pseudomonadota</taxon>
        <taxon>Betaproteobacteria</taxon>
        <taxon>Burkholderiales</taxon>
        <taxon>Sphaerotilaceae</taxon>
        <taxon>Roseateles</taxon>
    </lineage>
</organism>
<dbReference type="PANTHER" id="PTHR33653:SF1">
    <property type="entry name" value="RIBONUCLEASE VAPC2"/>
    <property type="match status" value="1"/>
</dbReference>
<keyword evidence="5 8" id="KW-0378">Hydrolase</keyword>
<keyword evidence="2 8" id="KW-1277">Toxin-antitoxin system</keyword>
<name>A0A2G9CCQ8_9BURK</name>
<proteinExistence type="inferred from homology"/>
<feature type="domain" description="PIN" evidence="9">
    <location>
        <begin position="58"/>
        <end position="182"/>
    </location>
</feature>
<feature type="binding site" evidence="8">
    <location>
        <position position="157"/>
    </location>
    <ligand>
        <name>Mg(2+)</name>
        <dbReference type="ChEBI" id="CHEBI:18420"/>
    </ligand>
</feature>
<gene>
    <name evidence="8" type="primary">vapC</name>
    <name evidence="10" type="ORF">CS062_05805</name>
</gene>
<dbReference type="AlphaFoldDB" id="A0A2G9CCQ8"/>
<dbReference type="EC" id="3.1.-.-" evidence="8"/>
<comment type="function">
    <text evidence="8">Toxic component of a toxin-antitoxin (TA) system. An RNase.</text>
</comment>
<feature type="binding site" evidence="8">
    <location>
        <position position="61"/>
    </location>
    <ligand>
        <name>Mg(2+)</name>
        <dbReference type="ChEBI" id="CHEBI:18420"/>
    </ligand>
</feature>
<evidence type="ECO:0000313" key="11">
    <source>
        <dbReference type="Proteomes" id="UP000231501"/>
    </source>
</evidence>
<dbReference type="GO" id="GO:0016787">
    <property type="term" value="F:hydrolase activity"/>
    <property type="evidence" value="ECO:0007669"/>
    <property type="project" value="UniProtKB-KW"/>
</dbReference>
<keyword evidence="11" id="KW-1185">Reference proteome</keyword>
<dbReference type="InterPro" id="IPR050556">
    <property type="entry name" value="Type_II_TA_system_RNase"/>
</dbReference>
<evidence type="ECO:0000256" key="4">
    <source>
        <dbReference type="ARBA" id="ARBA00022723"/>
    </source>
</evidence>
<evidence type="ECO:0000256" key="7">
    <source>
        <dbReference type="ARBA" id="ARBA00038093"/>
    </source>
</evidence>
<dbReference type="GO" id="GO:0000287">
    <property type="term" value="F:magnesium ion binding"/>
    <property type="evidence" value="ECO:0007669"/>
    <property type="project" value="UniProtKB-UniRule"/>
</dbReference>
<dbReference type="EMBL" id="PEOG01000012">
    <property type="protein sequence ID" value="PIM54193.1"/>
    <property type="molecule type" value="Genomic_DNA"/>
</dbReference>
<accession>A0A2G9CCQ8</accession>
<dbReference type="PANTHER" id="PTHR33653">
    <property type="entry name" value="RIBONUCLEASE VAPC2"/>
    <property type="match status" value="1"/>
</dbReference>
<protein>
    <recommendedName>
        <fullName evidence="8">Ribonuclease VapC</fullName>
        <shortName evidence="8">RNase VapC</shortName>
        <ecNumber evidence="8">3.1.-.-</ecNumber>
    </recommendedName>
    <alternativeName>
        <fullName evidence="8">Toxin VapC</fullName>
    </alternativeName>
</protein>
<evidence type="ECO:0000256" key="6">
    <source>
        <dbReference type="ARBA" id="ARBA00022842"/>
    </source>
</evidence>
<reference evidence="10 11" key="1">
    <citation type="submission" date="2017-11" db="EMBL/GenBank/DDBJ databases">
        <title>Draft genome sequence of Mitsuaria sp. HWN-4.</title>
        <authorList>
            <person name="Gundlapally S.R."/>
        </authorList>
    </citation>
    <scope>NUCLEOTIDE SEQUENCE [LARGE SCALE GENOMIC DNA]</scope>
    <source>
        <strain evidence="10 11">HWN-4</strain>
    </source>
</reference>
<dbReference type="InterPro" id="IPR022907">
    <property type="entry name" value="VapC_family"/>
</dbReference>
<dbReference type="InterPro" id="IPR029060">
    <property type="entry name" value="PIN-like_dom_sf"/>
</dbReference>